<name>A0A285B3W0_9ENTR</name>
<reference evidence="2" key="1">
    <citation type="submission" date="2017-08" db="EMBL/GenBank/DDBJ databases">
        <authorList>
            <person name="Brisse S."/>
        </authorList>
    </citation>
    <scope>NUCLEOTIDE SEQUENCE [LARGE SCALE GENOMIC DNA]</scope>
    <source>
        <strain evidence="2">06D021</strain>
    </source>
</reference>
<evidence type="ECO:0000313" key="1">
    <source>
        <dbReference type="EMBL" id="SNU35649.1"/>
    </source>
</evidence>
<gene>
    <name evidence="1" type="ORF">KOSB73_260373</name>
</gene>
<organism evidence="1 2">
    <name type="scientific">Klebsiella grimontii</name>
    <dbReference type="NCBI Taxonomy" id="2058152"/>
    <lineage>
        <taxon>Bacteria</taxon>
        <taxon>Pseudomonadati</taxon>
        <taxon>Pseudomonadota</taxon>
        <taxon>Gammaproteobacteria</taxon>
        <taxon>Enterobacterales</taxon>
        <taxon>Enterobacteriaceae</taxon>
        <taxon>Klebsiella/Raoultella group</taxon>
        <taxon>Klebsiella</taxon>
    </lineage>
</organism>
<protein>
    <submittedName>
        <fullName evidence="1">Uncharacterized protein</fullName>
    </submittedName>
</protein>
<sequence>MKGTDANLTIILPVEKNTCASGVNKLAVLPFIGFNIELARIAPWPGEFLQQRNAE</sequence>
<proteinExistence type="predicted"/>
<evidence type="ECO:0000313" key="2">
    <source>
        <dbReference type="Proteomes" id="UP000220639"/>
    </source>
</evidence>
<dbReference type="EMBL" id="FZTC01000019">
    <property type="protein sequence ID" value="SNU35649.1"/>
    <property type="molecule type" value="Genomic_DNA"/>
</dbReference>
<accession>A0A285B3W0</accession>
<dbReference type="Proteomes" id="UP000220639">
    <property type="component" value="Unassembled WGS sequence"/>
</dbReference>
<dbReference type="AlphaFoldDB" id="A0A285B3W0"/>